<evidence type="ECO:0000259" key="21">
    <source>
        <dbReference type="Pfam" id="PF00391"/>
    </source>
</evidence>
<dbReference type="GO" id="GO:0008965">
    <property type="term" value="F:phosphoenolpyruvate-protein phosphotransferase activity"/>
    <property type="evidence" value="ECO:0007669"/>
    <property type="project" value="UniProtKB-EC"/>
</dbReference>
<evidence type="ECO:0000256" key="18">
    <source>
        <dbReference type="PIRSR" id="PIRSR000732-1"/>
    </source>
</evidence>
<dbReference type="SUPFAM" id="SSF52009">
    <property type="entry name" value="Phosphohistidine domain"/>
    <property type="match status" value="1"/>
</dbReference>
<dbReference type="Proteomes" id="UP000278006">
    <property type="component" value="Unassembled WGS sequence"/>
</dbReference>
<evidence type="ECO:0000256" key="2">
    <source>
        <dbReference type="ARBA" id="ARBA00001946"/>
    </source>
</evidence>
<gene>
    <name evidence="24" type="primary">ptsP</name>
    <name evidence="24" type="ORF">D8I35_04215</name>
</gene>
<dbReference type="PRINTS" id="PR01736">
    <property type="entry name" value="PHPHTRNFRASE"/>
</dbReference>
<dbReference type="InterPro" id="IPR024692">
    <property type="entry name" value="PTS_EI"/>
</dbReference>
<evidence type="ECO:0000256" key="4">
    <source>
        <dbReference type="ARBA" id="ARBA00004496"/>
    </source>
</evidence>
<keyword evidence="13 17" id="KW-0479">Metal-binding</keyword>
<evidence type="ECO:0000256" key="9">
    <source>
        <dbReference type="ARBA" id="ARBA00022490"/>
    </source>
</evidence>
<accession>A0A3M6QZH3</accession>
<reference evidence="24 25" key="1">
    <citation type="submission" date="2018-10" db="EMBL/GenBank/DDBJ databases">
        <title>Draft genome of Cortibacter populi DSM10536.</title>
        <authorList>
            <person name="Bernier A.-M."/>
            <person name="Bernard K."/>
        </authorList>
    </citation>
    <scope>NUCLEOTIDE SEQUENCE [LARGE SCALE GENOMIC DNA]</scope>
    <source>
        <strain evidence="24 25">DSM 105136</strain>
    </source>
</reference>
<feature type="binding site" evidence="19">
    <location>
        <position position="358"/>
    </location>
    <ligand>
        <name>phosphoenolpyruvate</name>
        <dbReference type="ChEBI" id="CHEBI:58702"/>
    </ligand>
</feature>
<evidence type="ECO:0000256" key="20">
    <source>
        <dbReference type="PIRSR" id="PIRSR000732-3"/>
    </source>
</evidence>
<dbReference type="GO" id="GO:0016301">
    <property type="term" value="F:kinase activity"/>
    <property type="evidence" value="ECO:0007669"/>
    <property type="project" value="UniProtKB-KW"/>
</dbReference>
<keyword evidence="24" id="KW-0670">Pyruvate</keyword>
<dbReference type="InterPro" id="IPR000121">
    <property type="entry name" value="PEP_util_C"/>
</dbReference>
<dbReference type="Pfam" id="PF05524">
    <property type="entry name" value="PEP-utilisers_N"/>
    <property type="match status" value="1"/>
</dbReference>
<comment type="caution">
    <text evidence="24">The sequence shown here is derived from an EMBL/GenBank/DDBJ whole genome shotgun (WGS) entry which is preliminary data.</text>
</comment>
<evidence type="ECO:0000256" key="10">
    <source>
        <dbReference type="ARBA" id="ARBA00022597"/>
    </source>
</evidence>
<dbReference type="EC" id="2.7.3.9" evidence="6 17"/>
<dbReference type="InterPro" id="IPR023151">
    <property type="entry name" value="PEP_util_CS"/>
</dbReference>
<evidence type="ECO:0000256" key="12">
    <source>
        <dbReference type="ARBA" id="ARBA00022683"/>
    </source>
</evidence>
<feature type="binding site" evidence="20">
    <location>
        <position position="481"/>
    </location>
    <ligand>
        <name>Mg(2+)</name>
        <dbReference type="ChEBI" id="CHEBI:18420"/>
    </ligand>
</feature>
<evidence type="ECO:0000259" key="23">
    <source>
        <dbReference type="Pfam" id="PF05524"/>
    </source>
</evidence>
<dbReference type="PANTHER" id="PTHR46244">
    <property type="entry name" value="PHOSPHOENOLPYRUVATE-PROTEIN PHOSPHOTRANSFERASE"/>
    <property type="match status" value="1"/>
</dbReference>
<dbReference type="SUPFAM" id="SSF47831">
    <property type="entry name" value="Enzyme I of the PEP:sugar phosphotransferase system HPr-binding (sub)domain"/>
    <property type="match status" value="1"/>
</dbReference>
<dbReference type="PROSITE" id="PS00742">
    <property type="entry name" value="PEP_ENZYMES_2"/>
    <property type="match status" value="1"/>
</dbReference>
<evidence type="ECO:0000256" key="15">
    <source>
        <dbReference type="ARBA" id="ARBA00022842"/>
    </source>
</evidence>
<comment type="function">
    <text evidence="3 17">General (non sugar-specific) component of the phosphoenolpyruvate-dependent sugar phosphotransferase system (sugar PTS). This major carbohydrate active-transport system catalyzes the phosphorylation of incoming sugar substrates concomitantly with their translocation across the cell membrane. Enzyme I transfers the phosphoryl group from phosphoenolpyruvate (PEP) to the phosphoryl carrier protein (HPr).</text>
</comment>
<evidence type="ECO:0000313" key="25">
    <source>
        <dbReference type="Proteomes" id="UP000278006"/>
    </source>
</evidence>
<evidence type="ECO:0000256" key="16">
    <source>
        <dbReference type="ARBA" id="ARBA00033235"/>
    </source>
</evidence>
<dbReference type="Gene3D" id="3.20.20.60">
    <property type="entry name" value="Phosphoenolpyruvate-binding domains"/>
    <property type="match status" value="1"/>
</dbReference>
<feature type="binding site" evidence="19">
    <location>
        <begin position="480"/>
        <end position="481"/>
    </location>
    <ligand>
        <name>phosphoenolpyruvate</name>
        <dbReference type="ChEBI" id="CHEBI:58702"/>
    </ligand>
</feature>
<proteinExistence type="inferred from homology"/>
<feature type="active site" description="Proton donor" evidence="18">
    <location>
        <position position="528"/>
    </location>
</feature>
<dbReference type="GO" id="GO:0009401">
    <property type="term" value="P:phosphoenolpyruvate-dependent sugar phosphotransferase system"/>
    <property type="evidence" value="ECO:0007669"/>
    <property type="project" value="UniProtKB-KW"/>
</dbReference>
<dbReference type="Gene3D" id="1.10.274.10">
    <property type="entry name" value="PtsI, HPr-binding domain"/>
    <property type="match status" value="1"/>
</dbReference>
<dbReference type="Gene3D" id="3.50.30.10">
    <property type="entry name" value="Phosphohistidine domain"/>
    <property type="match status" value="1"/>
</dbReference>
<keyword evidence="15 17" id="KW-0460">Magnesium</keyword>
<dbReference type="InterPro" id="IPR036618">
    <property type="entry name" value="PtsI_HPr-bd_sf"/>
</dbReference>
<evidence type="ECO:0000256" key="19">
    <source>
        <dbReference type="PIRSR" id="PIRSR000732-2"/>
    </source>
</evidence>
<evidence type="ECO:0000256" key="3">
    <source>
        <dbReference type="ARBA" id="ARBA00002728"/>
    </source>
</evidence>
<dbReference type="InterPro" id="IPR050499">
    <property type="entry name" value="PEP-utilizing_PTS_enzyme"/>
</dbReference>
<comment type="similarity">
    <text evidence="5 17">Belongs to the PEP-utilizing enzyme family.</text>
</comment>
<comment type="cofactor">
    <cofactor evidence="2 17 20">
        <name>Mg(2+)</name>
        <dbReference type="ChEBI" id="CHEBI:18420"/>
    </cofactor>
</comment>
<evidence type="ECO:0000256" key="8">
    <source>
        <dbReference type="ARBA" id="ARBA00022448"/>
    </source>
</evidence>
<comment type="catalytic activity">
    <reaction evidence="1 17">
        <text>L-histidyl-[protein] + phosphoenolpyruvate = N(pros)-phospho-L-histidyl-[protein] + pyruvate</text>
        <dbReference type="Rhea" id="RHEA:23880"/>
        <dbReference type="Rhea" id="RHEA-COMP:9745"/>
        <dbReference type="Rhea" id="RHEA-COMP:9746"/>
        <dbReference type="ChEBI" id="CHEBI:15361"/>
        <dbReference type="ChEBI" id="CHEBI:29979"/>
        <dbReference type="ChEBI" id="CHEBI:58702"/>
        <dbReference type="ChEBI" id="CHEBI:64837"/>
        <dbReference type="EC" id="2.7.3.9"/>
    </reaction>
</comment>
<feature type="active site" description="Tele-phosphohistidine intermediate" evidence="18">
    <location>
        <position position="214"/>
    </location>
</feature>
<dbReference type="InterPro" id="IPR040442">
    <property type="entry name" value="Pyrv_kinase-like_dom_sf"/>
</dbReference>
<keyword evidence="12 17" id="KW-0598">Phosphotransferase system</keyword>
<evidence type="ECO:0000313" key="24">
    <source>
        <dbReference type="EMBL" id="RMX08313.1"/>
    </source>
</evidence>
<evidence type="ECO:0000256" key="11">
    <source>
        <dbReference type="ARBA" id="ARBA00022679"/>
    </source>
</evidence>
<evidence type="ECO:0000256" key="17">
    <source>
        <dbReference type="PIRNR" id="PIRNR000732"/>
    </source>
</evidence>
<dbReference type="Pfam" id="PF00391">
    <property type="entry name" value="PEP-utilizers"/>
    <property type="match status" value="1"/>
</dbReference>
<feature type="binding site" evidence="19">
    <location>
        <position position="321"/>
    </location>
    <ligand>
        <name>phosphoenolpyruvate</name>
        <dbReference type="ChEBI" id="CHEBI:58702"/>
    </ligand>
</feature>
<evidence type="ECO:0000256" key="13">
    <source>
        <dbReference type="ARBA" id="ARBA00022723"/>
    </source>
</evidence>
<keyword evidence="11 17" id="KW-0808">Transferase</keyword>
<protein>
    <recommendedName>
        <fullName evidence="7 17">Phosphoenolpyruvate-protein phosphotransferase</fullName>
        <ecNumber evidence="6 17">2.7.3.9</ecNumber>
    </recommendedName>
    <alternativeName>
        <fullName evidence="16 17">Phosphotransferase system, enzyme I</fullName>
    </alternativeName>
</protein>
<feature type="domain" description="PEP-utilising enzyme mobile" evidence="21">
    <location>
        <begin position="182"/>
        <end position="250"/>
    </location>
</feature>
<dbReference type="GO" id="GO:0046872">
    <property type="term" value="F:metal ion binding"/>
    <property type="evidence" value="ECO:0007669"/>
    <property type="project" value="UniProtKB-KW"/>
</dbReference>
<keyword evidence="14 17" id="KW-0418">Kinase</keyword>
<dbReference type="InterPro" id="IPR008731">
    <property type="entry name" value="PTS_EIN"/>
</dbReference>
<dbReference type="InterPro" id="IPR036637">
    <property type="entry name" value="Phosphohistidine_dom_sf"/>
</dbReference>
<evidence type="ECO:0000259" key="22">
    <source>
        <dbReference type="Pfam" id="PF02896"/>
    </source>
</evidence>
<dbReference type="PANTHER" id="PTHR46244:SF3">
    <property type="entry name" value="PHOSPHOENOLPYRUVATE-PROTEIN PHOSPHOTRANSFERASE"/>
    <property type="match status" value="1"/>
</dbReference>
<evidence type="ECO:0000256" key="14">
    <source>
        <dbReference type="ARBA" id="ARBA00022777"/>
    </source>
</evidence>
<dbReference type="InterPro" id="IPR015813">
    <property type="entry name" value="Pyrv/PenolPyrv_kinase-like_dom"/>
</dbReference>
<dbReference type="AlphaFoldDB" id="A0A3M6QZH3"/>
<evidence type="ECO:0000256" key="6">
    <source>
        <dbReference type="ARBA" id="ARBA00012232"/>
    </source>
</evidence>
<evidence type="ECO:0000256" key="7">
    <source>
        <dbReference type="ARBA" id="ARBA00016544"/>
    </source>
</evidence>
<dbReference type="RefSeq" id="WP_122226436.1">
    <property type="nucleotide sequence ID" value="NZ_RDQO01000001.1"/>
</dbReference>
<evidence type="ECO:0000256" key="5">
    <source>
        <dbReference type="ARBA" id="ARBA00007837"/>
    </source>
</evidence>
<dbReference type="NCBIfam" id="TIGR01417">
    <property type="entry name" value="PTS_I_fam"/>
    <property type="match status" value="1"/>
</dbReference>
<dbReference type="PIRSF" id="PIRSF000732">
    <property type="entry name" value="PTS_enzyme_I"/>
    <property type="match status" value="1"/>
</dbReference>
<dbReference type="Pfam" id="PF02896">
    <property type="entry name" value="PEP-utilizers_C"/>
    <property type="match status" value="1"/>
</dbReference>
<dbReference type="OrthoDB" id="9765468at2"/>
<organism evidence="24 25">
    <name type="scientific">Corticibacter populi</name>
    <dbReference type="NCBI Taxonomy" id="1550736"/>
    <lineage>
        <taxon>Bacteria</taxon>
        <taxon>Pseudomonadati</taxon>
        <taxon>Pseudomonadota</taxon>
        <taxon>Betaproteobacteria</taxon>
        <taxon>Burkholderiales</taxon>
        <taxon>Comamonadaceae</taxon>
        <taxon>Corticibacter</taxon>
    </lineage>
</organism>
<keyword evidence="10 17" id="KW-0762">Sugar transport</keyword>
<feature type="domain" description="Phosphotransferase system enzyme I N-terminal" evidence="23">
    <location>
        <begin position="6"/>
        <end position="130"/>
    </location>
</feature>
<dbReference type="InterPro" id="IPR006318">
    <property type="entry name" value="PTS_EI-like"/>
</dbReference>
<keyword evidence="9 17" id="KW-0963">Cytoplasm</keyword>
<keyword evidence="8 17" id="KW-0813">Transport</keyword>
<feature type="domain" description="PEP-utilising enzyme C-terminal" evidence="22">
    <location>
        <begin position="277"/>
        <end position="566"/>
    </location>
</feature>
<dbReference type="InterPro" id="IPR008279">
    <property type="entry name" value="PEP-util_enz_mobile_dom"/>
</dbReference>
<sequence>MMQTIQGIAVSRGIAIGRAVPLGREPIRVRHYLVAPAQVEQEVARLQQGFALAVQQLRQVQQMLTGDDASSELAALLDVHLMLLDDASLLTAASENVRQRRYNAEWALVLQLEQLSREFDAMDDGYLRERKSDIEQLVERVLRCMRGEAAAMGDVLSQPQPDATGAAEVQGPGGELQNLPLIIVARDLAPTDMLQFRQKVFAGFVVDTGGSASHTAIVARSMDIPAVVGAKQASARIRRDDCLIVHADAGLVIVNPDAPTLAHYTRLQQALEVRRQRQQLLLHTPAVTRDGETIELLANVELPSDCPAALAAGAQGIGLFRSEFLFMDRHGQLPDEEEQFQAYRQAVEAMQGRTVTIRTVDIGADKPLSRTEQRHGDEQSALGLRAIRWSLAEPQMFRAQLRGILRAAAHGPVNVLFPMLAQLSEIRQALEQLEMARAELRATGLAFGDLQVGAMIEVPAAALMIDQFLRHFDFVSIGTNDLTQYTLAVDRADESVAHLFDGTHPAVLQLIALVIRQGLAHGKKVCLCGEMAGDTRLTRLLLGLGLRSFSMHPAQLLAVKEQILQSDAKALRNWAEGVLRSEEPLQLIEGEGAELI</sequence>
<keyword evidence="25" id="KW-1185">Reference proteome</keyword>
<evidence type="ECO:0000256" key="1">
    <source>
        <dbReference type="ARBA" id="ARBA00000683"/>
    </source>
</evidence>
<feature type="binding site" evidence="20">
    <location>
        <position position="457"/>
    </location>
    <ligand>
        <name>Mg(2+)</name>
        <dbReference type="ChEBI" id="CHEBI:18420"/>
    </ligand>
</feature>
<dbReference type="GO" id="GO:0005737">
    <property type="term" value="C:cytoplasm"/>
    <property type="evidence" value="ECO:0007669"/>
    <property type="project" value="UniProtKB-SubCell"/>
</dbReference>
<comment type="subcellular location">
    <subcellularLocation>
        <location evidence="4 17">Cytoplasm</location>
    </subcellularLocation>
</comment>
<dbReference type="EMBL" id="RDQO01000001">
    <property type="protein sequence ID" value="RMX08313.1"/>
    <property type="molecule type" value="Genomic_DNA"/>
</dbReference>
<dbReference type="SUPFAM" id="SSF51621">
    <property type="entry name" value="Phosphoenolpyruvate/pyruvate domain"/>
    <property type="match status" value="1"/>
</dbReference>
<name>A0A3M6QZH3_9BURK</name>
<feature type="binding site" evidence="19">
    <location>
        <position position="491"/>
    </location>
    <ligand>
        <name>phosphoenolpyruvate</name>
        <dbReference type="ChEBI" id="CHEBI:58702"/>
    </ligand>
</feature>